<dbReference type="Gene3D" id="2.30.40.10">
    <property type="entry name" value="Urease, subunit C, domain 1"/>
    <property type="match status" value="1"/>
</dbReference>
<dbReference type="InterPro" id="IPR032466">
    <property type="entry name" value="Metal_Hydrolase"/>
</dbReference>
<reference evidence="2 3" key="1">
    <citation type="submission" date="2021-05" db="EMBL/GenBank/DDBJ databases">
        <authorList>
            <person name="Zhang Z.D."/>
            <person name="Osman G."/>
        </authorList>
    </citation>
    <scope>NUCLEOTIDE SEQUENCE [LARGE SCALE GENOMIC DNA]</scope>
    <source>
        <strain evidence="2 3">KCTC 32217</strain>
    </source>
</reference>
<keyword evidence="3" id="KW-1185">Reference proteome</keyword>
<evidence type="ECO:0000313" key="3">
    <source>
        <dbReference type="Proteomes" id="UP001319104"/>
    </source>
</evidence>
<dbReference type="InterPro" id="IPR011059">
    <property type="entry name" value="Metal-dep_hydrolase_composite"/>
</dbReference>
<evidence type="ECO:0000313" key="2">
    <source>
        <dbReference type="EMBL" id="MBS9524751.1"/>
    </source>
</evidence>
<evidence type="ECO:0000259" key="1">
    <source>
        <dbReference type="Pfam" id="PF07969"/>
    </source>
</evidence>
<dbReference type="InterPro" id="IPR050378">
    <property type="entry name" value="Metallo-dep_Hydrolases_sf"/>
</dbReference>
<proteinExistence type="predicted"/>
<dbReference type="RefSeq" id="WP_213945610.1">
    <property type="nucleotide sequence ID" value="NZ_JAHCMY010000006.1"/>
</dbReference>
<dbReference type="InterPro" id="IPR023100">
    <property type="entry name" value="D-aminoacylase_insert_dom_sf"/>
</dbReference>
<comment type="caution">
    <text evidence="2">The sequence shown here is derived from an EMBL/GenBank/DDBJ whole genome shotgun (WGS) entry which is preliminary data.</text>
</comment>
<dbReference type="Proteomes" id="UP001319104">
    <property type="component" value="Unassembled WGS sequence"/>
</dbReference>
<feature type="domain" description="Amidohydrolase 3" evidence="1">
    <location>
        <begin position="416"/>
        <end position="489"/>
    </location>
</feature>
<dbReference type="SUPFAM" id="SSF51556">
    <property type="entry name" value="Metallo-dependent hydrolases"/>
    <property type="match status" value="1"/>
</dbReference>
<dbReference type="AlphaFoldDB" id="A0AAP2G557"/>
<dbReference type="PROSITE" id="PS51257">
    <property type="entry name" value="PROKAR_LIPOPROTEIN"/>
    <property type="match status" value="1"/>
</dbReference>
<gene>
    <name evidence="2" type="ORF">KI659_12095</name>
</gene>
<dbReference type="InterPro" id="IPR013108">
    <property type="entry name" value="Amidohydro_3"/>
</dbReference>
<organism evidence="2 3">
    <name type="scientific">Litoribacter ruber</name>
    <dbReference type="NCBI Taxonomy" id="702568"/>
    <lineage>
        <taxon>Bacteria</taxon>
        <taxon>Pseudomonadati</taxon>
        <taxon>Bacteroidota</taxon>
        <taxon>Cytophagia</taxon>
        <taxon>Cytophagales</taxon>
        <taxon>Cyclobacteriaceae</taxon>
        <taxon>Litoribacter</taxon>
    </lineage>
</organism>
<protein>
    <submittedName>
        <fullName evidence="2">Amidohydrolase family protein</fullName>
    </submittedName>
</protein>
<dbReference type="SUPFAM" id="SSF51338">
    <property type="entry name" value="Composite domain of metallo-dependent hydrolases"/>
    <property type="match status" value="1"/>
</dbReference>
<feature type="domain" description="Amidohydrolase 3" evidence="1">
    <location>
        <begin position="72"/>
        <end position="263"/>
    </location>
</feature>
<dbReference type="Gene3D" id="3.30.1490.130">
    <property type="entry name" value="D-aminoacylase. Domain 3"/>
    <property type="match status" value="1"/>
</dbReference>
<dbReference type="PANTHER" id="PTHR11647">
    <property type="entry name" value="HYDRANTOINASE/DIHYDROPYRIMIDINASE FAMILY MEMBER"/>
    <property type="match status" value="1"/>
</dbReference>
<dbReference type="Pfam" id="PF07969">
    <property type="entry name" value="Amidohydro_3"/>
    <property type="match status" value="2"/>
</dbReference>
<name>A0AAP2G557_9BACT</name>
<dbReference type="Gene3D" id="3.20.20.140">
    <property type="entry name" value="Metal-dependent hydrolases"/>
    <property type="match status" value="1"/>
</dbReference>
<accession>A0AAP2G557</accession>
<dbReference type="EMBL" id="JAHCMY010000006">
    <property type="protein sequence ID" value="MBS9524751.1"/>
    <property type="molecule type" value="Genomic_DNA"/>
</dbReference>
<sequence>MHLSKYLLGLLSVIFISCQQSDSAQETFDLLIKNAKIVDGSGDEAYEGYVFINGDEIAKITKDLNNAPQATRTIDAEGKVLAPGFIDTHTHGDPLATPEFPNFLAMGVTTIFMGQDGSSPKTTDLNSWMEEVNAVNPGVNVAMFVGHGTLRMLSGIEYDKNPTEEGLKNLEKLVAEAMEAGAFGVTTGLEYNPGYVAKKEELARVAKVVGDHDGVMMSHMRNEDDDAIEDSLDEFLSLGEHCPVHVSHIKVVYAKGEERAQEVLGILEESRKKGYTVTADLYPYEASYTSISILFPEWAKAPADYNEVVANRGNELLTYLRNRVNLRNGPEATLLGTGEYRGKTLKQVAEEKGKPFEKVLMEDIGPTGTSAAYFVMDETVMKEFLKDPYVNVCSDGSLTGNHPRGHGTFAKIIESYVSNEPILKLEEAIHKMTGLAAQNVKLEKRGLIKEGYKADLVMFDPAQIKAMATYENPAQLAKGFDLVIVNGEIAKEGKEFKNRSGIIIRK</sequence>
<dbReference type="PANTHER" id="PTHR11647:SF1">
    <property type="entry name" value="COLLAPSIN RESPONSE MEDIATOR PROTEIN"/>
    <property type="match status" value="1"/>
</dbReference>
<dbReference type="GO" id="GO:0016811">
    <property type="term" value="F:hydrolase activity, acting on carbon-nitrogen (but not peptide) bonds, in linear amides"/>
    <property type="evidence" value="ECO:0007669"/>
    <property type="project" value="InterPro"/>
</dbReference>